<dbReference type="InParanoid" id="A0A369K280"/>
<name>A0A369K280_HYPMA</name>
<feature type="region of interest" description="Disordered" evidence="1">
    <location>
        <begin position="1"/>
        <end position="33"/>
    </location>
</feature>
<evidence type="ECO:0000313" key="2">
    <source>
        <dbReference type="EMBL" id="RDB28058.1"/>
    </source>
</evidence>
<reference evidence="2" key="1">
    <citation type="submission" date="2018-04" db="EMBL/GenBank/DDBJ databases">
        <title>Whole genome sequencing of Hypsizygus marmoreus.</title>
        <authorList>
            <person name="Choi I.-G."/>
            <person name="Min B."/>
            <person name="Kim J.-G."/>
            <person name="Kim S."/>
            <person name="Oh Y.-L."/>
            <person name="Kong W.-S."/>
            <person name="Park H."/>
            <person name="Jeong J."/>
            <person name="Song E.-S."/>
        </authorList>
    </citation>
    <scope>NUCLEOTIDE SEQUENCE [LARGE SCALE GENOMIC DNA]</scope>
    <source>
        <strain evidence="2">51987-8</strain>
    </source>
</reference>
<protein>
    <submittedName>
        <fullName evidence="2">Uncharacterized protein</fullName>
    </submittedName>
</protein>
<feature type="compositionally biased region" description="Polar residues" evidence="1">
    <location>
        <begin position="1"/>
        <end position="24"/>
    </location>
</feature>
<dbReference type="AlphaFoldDB" id="A0A369K280"/>
<gene>
    <name evidence="2" type="ORF">Hypma_002224</name>
</gene>
<evidence type="ECO:0000256" key="1">
    <source>
        <dbReference type="SAM" id="MobiDB-lite"/>
    </source>
</evidence>
<sequence>MTSQASHQRSTYDAGKYTSSSLPPCTTPDEPIRRARPALCPDARGSRLAPASNTRGQNLFLLHPHSDGRDRWSSQWWSGPRAMEWRHVFSTGVRGGERWARGGVALGIVLAACELGMGDGRMGEHRVGTVDWLIKLLRLQGLTLFD</sequence>
<dbReference type="Proteomes" id="UP000076154">
    <property type="component" value="Unassembled WGS sequence"/>
</dbReference>
<organism evidence="2 3">
    <name type="scientific">Hypsizygus marmoreus</name>
    <name type="common">White beech mushroom</name>
    <name type="synonym">Agaricus marmoreus</name>
    <dbReference type="NCBI Taxonomy" id="39966"/>
    <lineage>
        <taxon>Eukaryota</taxon>
        <taxon>Fungi</taxon>
        <taxon>Dikarya</taxon>
        <taxon>Basidiomycota</taxon>
        <taxon>Agaricomycotina</taxon>
        <taxon>Agaricomycetes</taxon>
        <taxon>Agaricomycetidae</taxon>
        <taxon>Agaricales</taxon>
        <taxon>Tricholomatineae</taxon>
        <taxon>Lyophyllaceae</taxon>
        <taxon>Hypsizygus</taxon>
    </lineage>
</organism>
<accession>A0A369K280</accession>
<proteinExistence type="predicted"/>
<comment type="caution">
    <text evidence="2">The sequence shown here is derived from an EMBL/GenBank/DDBJ whole genome shotgun (WGS) entry which is preliminary data.</text>
</comment>
<dbReference type="EMBL" id="LUEZ02000013">
    <property type="protein sequence ID" value="RDB28058.1"/>
    <property type="molecule type" value="Genomic_DNA"/>
</dbReference>
<evidence type="ECO:0000313" key="3">
    <source>
        <dbReference type="Proteomes" id="UP000076154"/>
    </source>
</evidence>
<keyword evidence="3" id="KW-1185">Reference proteome</keyword>